<evidence type="ECO:0000313" key="2">
    <source>
        <dbReference type="EMBL" id="KAH9522107.1"/>
    </source>
</evidence>
<evidence type="ECO:0000313" key="3">
    <source>
        <dbReference type="Proteomes" id="UP000790347"/>
    </source>
</evidence>
<protein>
    <submittedName>
        <fullName evidence="2">Uncharacterized protein</fullName>
    </submittedName>
</protein>
<evidence type="ECO:0000256" key="1">
    <source>
        <dbReference type="SAM" id="MobiDB-lite"/>
    </source>
</evidence>
<proteinExistence type="predicted"/>
<gene>
    <name evidence="2" type="ORF">DERF_005710</name>
</gene>
<organism evidence="2 3">
    <name type="scientific">Dermatophagoides farinae</name>
    <name type="common">American house dust mite</name>
    <dbReference type="NCBI Taxonomy" id="6954"/>
    <lineage>
        <taxon>Eukaryota</taxon>
        <taxon>Metazoa</taxon>
        <taxon>Ecdysozoa</taxon>
        <taxon>Arthropoda</taxon>
        <taxon>Chelicerata</taxon>
        <taxon>Arachnida</taxon>
        <taxon>Acari</taxon>
        <taxon>Acariformes</taxon>
        <taxon>Sarcoptiformes</taxon>
        <taxon>Astigmata</taxon>
        <taxon>Psoroptidia</taxon>
        <taxon>Analgoidea</taxon>
        <taxon>Pyroglyphidae</taxon>
        <taxon>Dermatophagoidinae</taxon>
        <taxon>Dermatophagoides</taxon>
    </lineage>
</organism>
<accession>A0A922I5Y0</accession>
<sequence length="88" mass="10642">MQNIRVPDRRTKQRKKISNTNPNQPCKTNDNMYIKSRKKLPVLRRGEKKRKLYADMADTWHHHRFWNSLGIHSIQYNSFLKLSISITY</sequence>
<name>A0A922I5Y0_DERFA</name>
<dbReference type="EMBL" id="ASGP02000002">
    <property type="protein sequence ID" value="KAH9522107.1"/>
    <property type="molecule type" value="Genomic_DNA"/>
</dbReference>
<reference evidence="2" key="1">
    <citation type="submission" date="2013-05" db="EMBL/GenBank/DDBJ databases">
        <authorList>
            <person name="Yim A.K.Y."/>
            <person name="Chan T.F."/>
            <person name="Ji K.M."/>
            <person name="Liu X.Y."/>
            <person name="Zhou J.W."/>
            <person name="Li R.Q."/>
            <person name="Yang K.Y."/>
            <person name="Li J."/>
            <person name="Li M."/>
            <person name="Law P.T.W."/>
            <person name="Wu Y.L."/>
            <person name="Cai Z.L."/>
            <person name="Qin H."/>
            <person name="Bao Y."/>
            <person name="Leung R.K.K."/>
            <person name="Ng P.K.S."/>
            <person name="Zou J."/>
            <person name="Zhong X.J."/>
            <person name="Ran P.X."/>
            <person name="Zhong N.S."/>
            <person name="Liu Z.G."/>
            <person name="Tsui S.K.W."/>
        </authorList>
    </citation>
    <scope>NUCLEOTIDE SEQUENCE</scope>
    <source>
        <strain evidence="2">Derf</strain>
        <tissue evidence="2">Whole organism</tissue>
    </source>
</reference>
<comment type="caution">
    <text evidence="2">The sequence shown here is derived from an EMBL/GenBank/DDBJ whole genome shotgun (WGS) entry which is preliminary data.</text>
</comment>
<feature type="region of interest" description="Disordered" evidence="1">
    <location>
        <begin position="1"/>
        <end position="30"/>
    </location>
</feature>
<dbReference type="Proteomes" id="UP000790347">
    <property type="component" value="Unassembled WGS sequence"/>
</dbReference>
<dbReference type="AlphaFoldDB" id="A0A922I5Y0"/>
<feature type="compositionally biased region" description="Polar residues" evidence="1">
    <location>
        <begin position="18"/>
        <end position="30"/>
    </location>
</feature>
<feature type="compositionally biased region" description="Basic and acidic residues" evidence="1">
    <location>
        <begin position="1"/>
        <end position="10"/>
    </location>
</feature>
<reference evidence="2" key="2">
    <citation type="journal article" date="2022" name="Res Sq">
        <title>Comparative Genomics Reveals Insights into the Divergent Evolution of Astigmatic Mites and Household Pest Adaptations.</title>
        <authorList>
            <person name="Xiong Q."/>
            <person name="Wan A.T.-Y."/>
            <person name="Liu X.-Y."/>
            <person name="Fung C.S.-H."/>
            <person name="Xiao X."/>
            <person name="Malainual N."/>
            <person name="Hou J."/>
            <person name="Wang L."/>
            <person name="Wang M."/>
            <person name="Yang K."/>
            <person name="Cui Y."/>
            <person name="Leung E."/>
            <person name="Nong W."/>
            <person name="Shin S.-K."/>
            <person name="Au S."/>
            <person name="Jeong K.Y."/>
            <person name="Chew F.T."/>
            <person name="Hui J."/>
            <person name="Leung T.F."/>
            <person name="Tungtrongchitr A."/>
            <person name="Zhong N."/>
            <person name="Liu Z."/>
            <person name="Tsui S."/>
        </authorList>
    </citation>
    <scope>NUCLEOTIDE SEQUENCE</scope>
    <source>
        <strain evidence="2">Derf</strain>
        <tissue evidence="2">Whole organism</tissue>
    </source>
</reference>
<keyword evidence="3" id="KW-1185">Reference proteome</keyword>